<evidence type="ECO:0000256" key="1">
    <source>
        <dbReference type="SAM" id="SignalP"/>
    </source>
</evidence>
<protein>
    <submittedName>
        <fullName evidence="2">Uncharacterized protein</fullName>
    </submittedName>
</protein>
<comment type="caution">
    <text evidence="2">The sequence shown here is derived from an EMBL/GenBank/DDBJ whole genome shotgun (WGS) entry which is preliminary data.</text>
</comment>
<organism evidence="2 3">
    <name type="scientific">Dielma fastidiosa</name>
    <dbReference type="NCBI Taxonomy" id="1034346"/>
    <lineage>
        <taxon>Bacteria</taxon>
        <taxon>Bacillati</taxon>
        <taxon>Bacillota</taxon>
        <taxon>Erysipelotrichia</taxon>
        <taxon>Erysipelotrichales</taxon>
        <taxon>Erysipelotrichaceae</taxon>
        <taxon>Dielma</taxon>
    </lineage>
</organism>
<dbReference type="EMBL" id="JALDAW010000011">
    <property type="protein sequence ID" value="MDY5167832.1"/>
    <property type="molecule type" value="Genomic_DNA"/>
</dbReference>
<gene>
    <name evidence="2" type="ORF">MQE39_06845</name>
</gene>
<sequence>MKKLSLCVLAFLLCACQPAMPNELPNEGDSGNVSTETDLKPVIMPEFESFTKDLGVMKLNGDAVSNNQKAAIIEWLKLLELTPTHDYDEQLIISENDVSTSSDKTLKTLIDVEYGDQEFAVYGAFLSSNIYFLKFKGSVNIYPVDYFKLQEHPAFIRDKSLDISSLGTAYQPDFTIPADARVSKQFLAENRSEITIDLPYLSLGIWESVSFSKEQAERNIQQLMLAFYADQQGFFEKMQYVFTLVEPIAVGSYAMDDIDEIVIDGQLIELETPIPDYSEFYKGEAVRQKYEELYGVPLGMIENDNSPWLGYTYEAEYDLFTYHEYRDGAVGGYTYDTPYAYDVKLSGNEMILQVASINTSFDYDKETVNCYKNSGLPIADRHFSAAAKADGILSVKELINEQGDYFDMFEIHGKLNSWGSYSLSKVEDKTLITMPEKDVIFYNNFERIDHNTIFMPLFDCNLARSANTTMLYDMNRDLKTCNRYTFYEDERYAVVYTATKVTKNKDELLVYLLDKQNKTFNQPMSQSEADFYYQQLKDANPHLKPDTEMILYEENGQSLLYLKGTDTTLDIVIKLKKSIN</sequence>
<feature type="signal peptide" evidence="1">
    <location>
        <begin position="1"/>
        <end position="21"/>
    </location>
</feature>
<keyword evidence="1" id="KW-0732">Signal</keyword>
<accession>A0AB35UPL4</accession>
<dbReference type="AlphaFoldDB" id="A0AB35UPL4"/>
<dbReference type="PROSITE" id="PS51257">
    <property type="entry name" value="PROKAR_LIPOPROTEIN"/>
    <property type="match status" value="1"/>
</dbReference>
<name>A0AB35UPL4_9FIRM</name>
<evidence type="ECO:0000313" key="3">
    <source>
        <dbReference type="Proteomes" id="UP001276902"/>
    </source>
</evidence>
<dbReference type="Proteomes" id="UP001276902">
    <property type="component" value="Unassembled WGS sequence"/>
</dbReference>
<proteinExistence type="predicted"/>
<reference evidence="2" key="1">
    <citation type="submission" date="2022-03" db="EMBL/GenBank/DDBJ databases">
        <title>First case of bacteraemia caused by Dielma fastidiosa in a patient hospitalised with diverticulitis.</title>
        <authorList>
            <person name="Forman-Ankjaer B."/>
            <person name="Hvid-Jensen F."/>
            <person name="Kobel C.M."/>
            <person name="Greve T."/>
        </authorList>
    </citation>
    <scope>NUCLEOTIDE SEQUENCE</scope>
    <source>
        <strain evidence="2">AUH_DF_2021</strain>
    </source>
</reference>
<evidence type="ECO:0000313" key="2">
    <source>
        <dbReference type="EMBL" id="MDY5167832.1"/>
    </source>
</evidence>
<dbReference type="RefSeq" id="WP_320883383.1">
    <property type="nucleotide sequence ID" value="NZ_BAABZA010000001.1"/>
</dbReference>
<feature type="chain" id="PRO_5044194518" evidence="1">
    <location>
        <begin position="22"/>
        <end position="580"/>
    </location>
</feature>